<dbReference type="STRING" id="1480615.AWJ14_01775"/>
<gene>
    <name evidence="1" type="ORF">AWJ14_01775</name>
</gene>
<accession>A0A1C1YVN0</accession>
<dbReference type="InterPro" id="IPR010323">
    <property type="entry name" value="DUF924"/>
</dbReference>
<dbReference type="OrthoDB" id="7593450at2"/>
<proteinExistence type="predicted"/>
<dbReference type="AlphaFoldDB" id="A0A1C1YVN0"/>
<dbReference type="EMBL" id="LQZT01000012">
    <property type="protein sequence ID" value="OCW57574.1"/>
    <property type="molecule type" value="Genomic_DNA"/>
</dbReference>
<reference evidence="1 2" key="1">
    <citation type="submission" date="2015-12" db="EMBL/GenBank/DDBJ databases">
        <authorList>
            <person name="Shamseldin A."/>
            <person name="Moawad H."/>
            <person name="Abd El-Rahim W.M."/>
            <person name="Sadowsky M.J."/>
        </authorList>
    </citation>
    <scope>NUCLEOTIDE SEQUENCE [LARGE SCALE GENOMIC DNA]</scope>
    <source>
        <strain evidence="1 2">JC234</strain>
    </source>
</reference>
<comment type="caution">
    <text evidence="1">The sequence shown here is derived from an EMBL/GenBank/DDBJ whole genome shotgun (WGS) entry which is preliminary data.</text>
</comment>
<dbReference type="Proteomes" id="UP000094795">
    <property type="component" value="Unassembled WGS sequence"/>
</dbReference>
<evidence type="ECO:0008006" key="3">
    <source>
        <dbReference type="Google" id="ProtNLM"/>
    </source>
</evidence>
<organism evidence="1 2">
    <name type="scientific">Hoeflea olei</name>
    <dbReference type="NCBI Taxonomy" id="1480615"/>
    <lineage>
        <taxon>Bacteria</taxon>
        <taxon>Pseudomonadati</taxon>
        <taxon>Pseudomonadota</taxon>
        <taxon>Alphaproteobacteria</taxon>
        <taxon>Hyphomicrobiales</taxon>
        <taxon>Rhizobiaceae</taxon>
        <taxon>Hoeflea</taxon>
    </lineage>
</organism>
<dbReference type="Gene3D" id="1.25.40.10">
    <property type="entry name" value="Tetratricopeptide repeat domain"/>
    <property type="match status" value="1"/>
</dbReference>
<dbReference type="SUPFAM" id="SSF48452">
    <property type="entry name" value="TPR-like"/>
    <property type="match status" value="1"/>
</dbReference>
<sequence length="181" mass="20537">MTETPETVLEFWYNELSPKQWFVKDPALDQTITERFAKLHLALSRQVPPEWRASAEARLALVIALDQFPRNIYRGSPLAFATDTLALNAAKAALALGADAAVPEERRIFFYLPFEHAENLADQHRAVALCEALGNEQYLDYARQHRDIIERFGRFPHRNPILGRTSTPEEEAYLAEPGAGF</sequence>
<protein>
    <recommendedName>
        <fullName evidence="3">SpoVR like family protein</fullName>
    </recommendedName>
</protein>
<name>A0A1C1YVN0_9HYPH</name>
<dbReference type="Gene3D" id="1.20.58.320">
    <property type="entry name" value="TPR-like"/>
    <property type="match status" value="1"/>
</dbReference>
<dbReference type="InterPro" id="IPR011990">
    <property type="entry name" value="TPR-like_helical_dom_sf"/>
</dbReference>
<dbReference type="Pfam" id="PF06041">
    <property type="entry name" value="DUF924"/>
    <property type="match status" value="1"/>
</dbReference>
<evidence type="ECO:0000313" key="2">
    <source>
        <dbReference type="Proteomes" id="UP000094795"/>
    </source>
</evidence>
<dbReference type="RefSeq" id="WP_066177628.1">
    <property type="nucleotide sequence ID" value="NZ_LQZT01000012.1"/>
</dbReference>
<evidence type="ECO:0000313" key="1">
    <source>
        <dbReference type="EMBL" id="OCW57574.1"/>
    </source>
</evidence>
<keyword evidence="2" id="KW-1185">Reference proteome</keyword>